<sequence>MINSVENHKHGNIADPEIPAACARHPGSPTRKIRDKKKSTRILDVFMVRLNPHEPKWRARFCVGLVVEVNRFPPPANRLTTPNDGTVWAAEVSGYVPELGEKYSWHFHCAQAKFPELANKRHRYYRQDVISG</sequence>
<evidence type="ECO:0000313" key="2">
    <source>
        <dbReference type="EMBL" id="KAK8033074.1"/>
    </source>
</evidence>
<evidence type="ECO:0000256" key="1">
    <source>
        <dbReference type="SAM" id="MobiDB-lite"/>
    </source>
</evidence>
<accession>A0ABR1SFG3</accession>
<name>A0ABR1SFG3_9PEZI</name>
<organism evidence="2 3">
    <name type="scientific">Apiospora marii</name>
    <dbReference type="NCBI Taxonomy" id="335849"/>
    <lineage>
        <taxon>Eukaryota</taxon>
        <taxon>Fungi</taxon>
        <taxon>Dikarya</taxon>
        <taxon>Ascomycota</taxon>
        <taxon>Pezizomycotina</taxon>
        <taxon>Sordariomycetes</taxon>
        <taxon>Xylariomycetidae</taxon>
        <taxon>Amphisphaeriales</taxon>
        <taxon>Apiosporaceae</taxon>
        <taxon>Apiospora</taxon>
    </lineage>
</organism>
<dbReference type="EMBL" id="JAQQWI010000006">
    <property type="protein sequence ID" value="KAK8033074.1"/>
    <property type="molecule type" value="Genomic_DNA"/>
</dbReference>
<gene>
    <name evidence="2" type="ORF">PG991_002472</name>
</gene>
<evidence type="ECO:0000313" key="3">
    <source>
        <dbReference type="Proteomes" id="UP001396898"/>
    </source>
</evidence>
<protein>
    <submittedName>
        <fullName evidence="2">Uncharacterized protein</fullName>
    </submittedName>
</protein>
<comment type="caution">
    <text evidence="2">The sequence shown here is derived from an EMBL/GenBank/DDBJ whole genome shotgun (WGS) entry which is preliminary data.</text>
</comment>
<dbReference type="Proteomes" id="UP001396898">
    <property type="component" value="Unassembled WGS sequence"/>
</dbReference>
<reference evidence="2 3" key="1">
    <citation type="submission" date="2023-01" db="EMBL/GenBank/DDBJ databases">
        <title>Analysis of 21 Apiospora genomes using comparative genomics revels a genus with tremendous synthesis potential of carbohydrate active enzymes and secondary metabolites.</title>
        <authorList>
            <person name="Sorensen T."/>
        </authorList>
    </citation>
    <scope>NUCLEOTIDE SEQUENCE [LARGE SCALE GENOMIC DNA]</scope>
    <source>
        <strain evidence="2 3">CBS 20057</strain>
    </source>
</reference>
<proteinExistence type="predicted"/>
<feature type="region of interest" description="Disordered" evidence="1">
    <location>
        <begin position="1"/>
        <end position="34"/>
    </location>
</feature>
<keyword evidence="3" id="KW-1185">Reference proteome</keyword>